<dbReference type="AlphaFoldDB" id="A0A1L3GQX7"/>
<evidence type="ECO:0000313" key="1">
    <source>
        <dbReference type="EMBL" id="APG28349.1"/>
    </source>
</evidence>
<dbReference type="EMBL" id="CP015519">
    <property type="protein sequence ID" value="APG28349.1"/>
    <property type="molecule type" value="Genomic_DNA"/>
</dbReference>
<dbReference type="Gene3D" id="1.10.1130.20">
    <property type="match status" value="1"/>
</dbReference>
<name>A0A1L3GQX7_9BACT</name>
<dbReference type="Proteomes" id="UP000182517">
    <property type="component" value="Chromosome"/>
</dbReference>
<dbReference type="OrthoDB" id="5432744at2"/>
<dbReference type="STRING" id="1842532.A7E78_11105"/>
<gene>
    <name evidence="1" type="ORF">A7E78_11105</name>
</gene>
<dbReference type="KEGG" id="pef:A7E78_11105"/>
<evidence type="ECO:0000313" key="2">
    <source>
        <dbReference type="Proteomes" id="UP000182517"/>
    </source>
</evidence>
<organism evidence="1 2">
    <name type="scientific">Syntrophotalea acetylenivorans</name>
    <dbReference type="NCBI Taxonomy" id="1842532"/>
    <lineage>
        <taxon>Bacteria</taxon>
        <taxon>Pseudomonadati</taxon>
        <taxon>Thermodesulfobacteriota</taxon>
        <taxon>Desulfuromonadia</taxon>
        <taxon>Desulfuromonadales</taxon>
        <taxon>Syntrophotaleaceae</taxon>
        <taxon>Syntrophotalea</taxon>
    </lineage>
</organism>
<accession>A0A1L3GQX7</accession>
<keyword evidence="2" id="KW-1185">Reference proteome</keyword>
<dbReference type="InterPro" id="IPR036280">
    <property type="entry name" value="Multihaem_cyt_sf"/>
</dbReference>
<dbReference type="RefSeq" id="WP_072284379.1">
    <property type="nucleotide sequence ID" value="NZ_CP015519.1"/>
</dbReference>
<protein>
    <submittedName>
        <fullName evidence="1">Uncharacterized protein</fullName>
    </submittedName>
</protein>
<sequence>MKIGRRRLLDAALILVGIGILFFLLQAPPATTPNLPANELHRPFWNTAILQGKKSAETSCQSCHNPDQVPFTADHPAGRRCLFCHRLPENQPAAP</sequence>
<reference evidence="1 2" key="1">
    <citation type="journal article" date="2017" name="Genome Announc.">
        <title>Complete Genome Sequences of Two Acetylene-Fermenting Pelobacter acetylenicus Strains.</title>
        <authorList>
            <person name="Sutton J.M."/>
            <person name="Baesman S.M."/>
            <person name="Fierst J.L."/>
            <person name="Poret-Peterson A.T."/>
            <person name="Oremland R.S."/>
            <person name="Dunlap D.S."/>
            <person name="Akob D.M."/>
        </authorList>
    </citation>
    <scope>NUCLEOTIDE SEQUENCE [LARGE SCALE GENOMIC DNA]</scope>
    <source>
        <strain evidence="1 2">SFB93</strain>
    </source>
</reference>
<dbReference type="SUPFAM" id="SSF48695">
    <property type="entry name" value="Multiheme cytochromes"/>
    <property type="match status" value="1"/>
</dbReference>
<proteinExistence type="predicted"/>